<sequence>MKKIIPSEISTSEMHSYLLNAIAPRPIAFVSTVDASGKVNLSPYSCFNFFGANPAVFVFSPTRSVRGNALKHTLANIEETRECTVNIVTHDIVHQMSLSSTAYEKGVNEFIKSGLTEKASDIVAPPRVAESPVQFECKLREVMPMGDEGGAGNLVICEVICIHINENYLNDQGGLDTTKLDLMGRMGGNFYVRASGDALMTIQKPIQTKGIGLDQLPLHIIESKILTGNHLAQLANVDHIPSEKDLENIETPQTSSVEENHTLAARLIDKGLIKEAWKLLLY</sequence>
<gene>
    <name evidence="6" type="ORF">NH26_13705</name>
</gene>
<accession>A0A1S1Z2C3</accession>
<keyword evidence="7" id="KW-1185">Reference proteome</keyword>
<keyword evidence="2" id="KW-0285">Flavoprotein</keyword>
<organism evidence="6 7">
    <name type="scientific">Flammeovirga pacifica</name>
    <dbReference type="NCBI Taxonomy" id="915059"/>
    <lineage>
        <taxon>Bacteria</taxon>
        <taxon>Pseudomonadati</taxon>
        <taxon>Bacteroidota</taxon>
        <taxon>Cytophagia</taxon>
        <taxon>Cytophagales</taxon>
        <taxon>Flammeovirgaceae</taxon>
        <taxon>Flammeovirga</taxon>
    </lineage>
</organism>
<reference evidence="6 7" key="1">
    <citation type="journal article" date="2012" name="Int. J. Syst. Evol. Microbiol.">
        <title>Flammeovirga pacifica sp. nov., isolated from deep-sea sediment.</title>
        <authorList>
            <person name="Xu H."/>
            <person name="Fu Y."/>
            <person name="Yang N."/>
            <person name="Ding Z."/>
            <person name="Lai Q."/>
            <person name="Zeng R."/>
        </authorList>
    </citation>
    <scope>NUCLEOTIDE SEQUENCE [LARGE SCALE GENOMIC DNA]</scope>
    <source>
        <strain evidence="7">DSM 24597 / LMG 26175 / WPAGA1</strain>
    </source>
</reference>
<dbReference type="PANTHER" id="PTHR33798:SF5">
    <property type="entry name" value="FLAVIN REDUCTASE LIKE DOMAIN-CONTAINING PROTEIN"/>
    <property type="match status" value="1"/>
</dbReference>
<proteinExistence type="inferred from homology"/>
<dbReference type="Proteomes" id="UP000179797">
    <property type="component" value="Unassembled WGS sequence"/>
</dbReference>
<comment type="caution">
    <text evidence="6">The sequence shown here is derived from an EMBL/GenBank/DDBJ whole genome shotgun (WGS) entry which is preliminary data.</text>
</comment>
<dbReference type="InterPro" id="IPR002563">
    <property type="entry name" value="Flavin_Rdtase-like_dom"/>
</dbReference>
<dbReference type="SUPFAM" id="SSF50475">
    <property type="entry name" value="FMN-binding split barrel"/>
    <property type="match status" value="1"/>
</dbReference>
<dbReference type="PANTHER" id="PTHR33798">
    <property type="entry name" value="FLAVOPROTEIN OXYGENASE"/>
    <property type="match status" value="1"/>
</dbReference>
<evidence type="ECO:0000256" key="2">
    <source>
        <dbReference type="ARBA" id="ARBA00022630"/>
    </source>
</evidence>
<feature type="domain" description="Flavin reductase like" evidence="5">
    <location>
        <begin position="22"/>
        <end position="178"/>
    </location>
</feature>
<evidence type="ECO:0000313" key="7">
    <source>
        <dbReference type="Proteomes" id="UP000179797"/>
    </source>
</evidence>
<protein>
    <submittedName>
        <fullName evidence="6">Flavin reductase</fullName>
    </submittedName>
</protein>
<comment type="similarity">
    <text evidence="4">Belongs to the flavoredoxin family.</text>
</comment>
<dbReference type="Pfam" id="PF01613">
    <property type="entry name" value="Flavin_Reduct"/>
    <property type="match status" value="1"/>
</dbReference>
<dbReference type="EMBL" id="JRYR02000001">
    <property type="protein sequence ID" value="OHX67323.1"/>
    <property type="molecule type" value="Genomic_DNA"/>
</dbReference>
<evidence type="ECO:0000256" key="3">
    <source>
        <dbReference type="ARBA" id="ARBA00022643"/>
    </source>
</evidence>
<comment type="cofactor">
    <cofactor evidence="1">
        <name>FMN</name>
        <dbReference type="ChEBI" id="CHEBI:58210"/>
    </cofactor>
</comment>
<evidence type="ECO:0000256" key="4">
    <source>
        <dbReference type="ARBA" id="ARBA00038054"/>
    </source>
</evidence>
<dbReference type="Gene3D" id="2.30.110.10">
    <property type="entry name" value="Electron Transport, Fmn-binding Protein, Chain A"/>
    <property type="match status" value="1"/>
</dbReference>
<evidence type="ECO:0000259" key="5">
    <source>
        <dbReference type="SMART" id="SM00903"/>
    </source>
</evidence>
<dbReference type="SMART" id="SM00903">
    <property type="entry name" value="Flavin_Reduct"/>
    <property type="match status" value="1"/>
</dbReference>
<dbReference type="RefSeq" id="WP_044226019.1">
    <property type="nucleotide sequence ID" value="NZ_JRYR02000001.1"/>
</dbReference>
<evidence type="ECO:0000256" key="1">
    <source>
        <dbReference type="ARBA" id="ARBA00001917"/>
    </source>
</evidence>
<dbReference type="STRING" id="915059.NH26_13705"/>
<name>A0A1S1Z2C3_FLAPC</name>
<dbReference type="GO" id="GO:0010181">
    <property type="term" value="F:FMN binding"/>
    <property type="evidence" value="ECO:0007669"/>
    <property type="project" value="InterPro"/>
</dbReference>
<dbReference type="InterPro" id="IPR012349">
    <property type="entry name" value="Split_barrel_FMN-bd"/>
</dbReference>
<keyword evidence="3" id="KW-0288">FMN</keyword>
<dbReference type="GO" id="GO:0016646">
    <property type="term" value="F:oxidoreductase activity, acting on the CH-NH group of donors, NAD or NADP as acceptor"/>
    <property type="evidence" value="ECO:0007669"/>
    <property type="project" value="UniProtKB-ARBA"/>
</dbReference>
<dbReference type="OrthoDB" id="9794638at2"/>
<evidence type="ECO:0000313" key="6">
    <source>
        <dbReference type="EMBL" id="OHX67323.1"/>
    </source>
</evidence>
<dbReference type="AlphaFoldDB" id="A0A1S1Z2C3"/>